<dbReference type="RefSeq" id="WP_020818015.1">
    <property type="nucleotide sequence ID" value="NZ_JANF02000050.1"/>
</dbReference>
<dbReference type="EMBL" id="JANF02000050">
    <property type="protein sequence ID" value="KER36596.1"/>
    <property type="molecule type" value="Genomic_DNA"/>
</dbReference>
<keyword evidence="2" id="KW-0732">Signal</keyword>
<evidence type="ECO:0000313" key="4">
    <source>
        <dbReference type="Proteomes" id="UP000028135"/>
    </source>
</evidence>
<feature type="signal peptide" evidence="2">
    <location>
        <begin position="1"/>
        <end position="21"/>
    </location>
</feature>
<feature type="transmembrane region" description="Helical" evidence="1">
    <location>
        <begin position="42"/>
        <end position="59"/>
    </location>
</feature>
<name>A0A8E0WSH3_9SPHN</name>
<evidence type="ECO:0000256" key="1">
    <source>
        <dbReference type="SAM" id="Phobius"/>
    </source>
</evidence>
<comment type="caution">
    <text evidence="3">The sequence shown here is derived from an EMBL/GenBank/DDBJ whole genome shotgun (WGS) entry which is preliminary data.</text>
</comment>
<organism evidence="3 4">
    <name type="scientific">Sphingobium indicum F2</name>
    <dbReference type="NCBI Taxonomy" id="1450518"/>
    <lineage>
        <taxon>Bacteria</taxon>
        <taxon>Pseudomonadati</taxon>
        <taxon>Pseudomonadota</taxon>
        <taxon>Alphaproteobacteria</taxon>
        <taxon>Sphingomonadales</taxon>
        <taxon>Sphingomonadaceae</taxon>
        <taxon>Sphingobium</taxon>
    </lineage>
</organism>
<dbReference type="AlphaFoldDB" id="A0A8E0WSH3"/>
<accession>A0A8E0WSH3</accession>
<proteinExistence type="predicted"/>
<dbReference type="Proteomes" id="UP000028135">
    <property type="component" value="Unassembled WGS sequence"/>
</dbReference>
<keyword evidence="1" id="KW-1133">Transmembrane helix</keyword>
<feature type="chain" id="PRO_5034276392" evidence="2">
    <location>
        <begin position="22"/>
        <end position="123"/>
    </location>
</feature>
<evidence type="ECO:0000313" key="3">
    <source>
        <dbReference type="EMBL" id="KER36596.1"/>
    </source>
</evidence>
<gene>
    <name evidence="3" type="ORF">AL00_09960</name>
</gene>
<protein>
    <submittedName>
        <fullName evidence="3">Uncharacterized protein</fullName>
    </submittedName>
</protein>
<reference evidence="3 4" key="1">
    <citation type="submission" date="2014-05" db="EMBL/GenBank/DDBJ databases">
        <title>Genome Announcement of Sphingobium lucknowense F2.</title>
        <authorList>
            <person name="Lal R."/>
            <person name="Negi V."/>
            <person name="Lata P."/>
            <person name="Sangwan N."/>
            <person name="Gupta S.K."/>
            <person name="Rao D.L.N."/>
            <person name="Das S."/>
        </authorList>
    </citation>
    <scope>NUCLEOTIDE SEQUENCE [LARGE SCALE GENOMIC DNA]</scope>
    <source>
        <strain evidence="3 4">F2</strain>
    </source>
</reference>
<sequence length="123" mass="15109">MKMLRKAVLGVALAASVPISATPAEARDHHRYYSRHYDNDAAVAVSAGIIGLALGAAIASDRPRYYYDDDYYYRERYYRPHYRSYNYYYYDSYPRYYDRRWYRYNDRHWRHRHHHHDHDDDDD</sequence>
<evidence type="ECO:0000256" key="2">
    <source>
        <dbReference type="SAM" id="SignalP"/>
    </source>
</evidence>
<keyword evidence="1" id="KW-0812">Transmembrane</keyword>
<keyword evidence="1" id="KW-0472">Membrane</keyword>